<accession>A0A8E3B2G1</accession>
<dbReference type="CDD" id="cd00397">
    <property type="entry name" value="DNA_BRE_C"/>
    <property type="match status" value="1"/>
</dbReference>
<dbReference type="Pfam" id="PF00589">
    <property type="entry name" value="Phage_integrase"/>
    <property type="match status" value="1"/>
</dbReference>
<dbReference type="RefSeq" id="WP_109670546.1">
    <property type="nucleotide sequence ID" value="NZ_QGGH01000011.1"/>
</dbReference>
<feature type="domain" description="Tyr recombinase" evidence="2">
    <location>
        <begin position="159"/>
        <end position="359"/>
    </location>
</feature>
<dbReference type="EMBL" id="QGGH01000011">
    <property type="protein sequence ID" value="PWJ88450.1"/>
    <property type="molecule type" value="Genomic_DNA"/>
</dbReference>
<dbReference type="GO" id="GO:0006310">
    <property type="term" value="P:DNA recombination"/>
    <property type="evidence" value="ECO:0007669"/>
    <property type="project" value="UniProtKB-KW"/>
</dbReference>
<evidence type="ECO:0000313" key="3">
    <source>
        <dbReference type="EMBL" id="PWJ88450.1"/>
    </source>
</evidence>
<dbReference type="GO" id="GO:0015074">
    <property type="term" value="P:DNA integration"/>
    <property type="evidence" value="ECO:0007669"/>
    <property type="project" value="InterPro"/>
</dbReference>
<proteinExistence type="predicted"/>
<gene>
    <name evidence="3" type="ORF">C8D77_111173</name>
</gene>
<protein>
    <submittedName>
        <fullName evidence="3">Phage integrase family protein</fullName>
    </submittedName>
</protein>
<sequence>MPLTIYKRGRFYWLTGTVPTREGEQRIHESTGETDEAAADRKRLNVENKARADVALDPKDRFTFAEAVEAYLDDGKDKRFILPLLDHFADTRISAMTGSTVRAAAKVLYPKAVYTTWNRQVIIPTRAVINHSANDGKCRTVLIKGFSKNERDVKRSEAPAKRAVDRSYIDTFREHSDDPRLSALMLFLFQTGARISDALDLVDDSPDIDLVNRKVIFRDMKNGEDGEADLTIEMVYEIQQLREWRRERMAAWEVRIPWDQKRSGERHSGRGAKKPNDRLFGYIGRASIYRDIKRICKLAGLPYLGTHQPGRHSFATEMIVKNRIDVATTAVKGRWKTKKLLMDNYAHGETGKGVIDKVFGKKRPKKAANGER</sequence>
<dbReference type="AlphaFoldDB" id="A0A8E3B2G1"/>
<keyword evidence="1" id="KW-0233">DNA recombination</keyword>
<dbReference type="InterPro" id="IPR002104">
    <property type="entry name" value="Integrase_catalytic"/>
</dbReference>
<evidence type="ECO:0000259" key="2">
    <source>
        <dbReference type="PROSITE" id="PS51898"/>
    </source>
</evidence>
<dbReference type="GeneID" id="61054944"/>
<reference evidence="3 4" key="1">
    <citation type="submission" date="2018-05" db="EMBL/GenBank/DDBJ databases">
        <title>Genomic Encyclopedia of Type Strains, Phase IV (KMG-IV): sequencing the most valuable type-strain genomes for metagenomic binning, comparative biology and taxonomic classification.</title>
        <authorList>
            <person name="Goeker M."/>
        </authorList>
    </citation>
    <scope>NUCLEOTIDE SEQUENCE [LARGE SCALE GENOMIC DNA]</scope>
    <source>
        <strain evidence="3 4">DSM 2626</strain>
    </source>
</reference>
<dbReference type="SUPFAM" id="SSF56349">
    <property type="entry name" value="DNA breaking-rejoining enzymes"/>
    <property type="match status" value="1"/>
</dbReference>
<dbReference type="Proteomes" id="UP000245631">
    <property type="component" value="Unassembled WGS sequence"/>
</dbReference>
<dbReference type="PROSITE" id="PS51898">
    <property type="entry name" value="TYR_RECOMBINASE"/>
    <property type="match status" value="1"/>
</dbReference>
<evidence type="ECO:0000313" key="4">
    <source>
        <dbReference type="Proteomes" id="UP000245631"/>
    </source>
</evidence>
<dbReference type="Gene3D" id="1.10.443.10">
    <property type="entry name" value="Intergrase catalytic core"/>
    <property type="match status" value="1"/>
</dbReference>
<comment type="caution">
    <text evidence="3">The sequence shown here is derived from an EMBL/GenBank/DDBJ whole genome shotgun (WGS) entry which is preliminary data.</text>
</comment>
<dbReference type="InterPro" id="IPR011010">
    <property type="entry name" value="DNA_brk_join_enz"/>
</dbReference>
<dbReference type="InterPro" id="IPR013762">
    <property type="entry name" value="Integrase-like_cat_sf"/>
</dbReference>
<name>A0A8E3B2G1_RHILI</name>
<organism evidence="3 4">
    <name type="scientific">Rhizobium loti</name>
    <name type="common">Mesorhizobium loti</name>
    <dbReference type="NCBI Taxonomy" id="381"/>
    <lineage>
        <taxon>Bacteria</taxon>
        <taxon>Pseudomonadati</taxon>
        <taxon>Pseudomonadota</taxon>
        <taxon>Alphaproteobacteria</taxon>
        <taxon>Hyphomicrobiales</taxon>
        <taxon>Phyllobacteriaceae</taxon>
        <taxon>Mesorhizobium</taxon>
    </lineage>
</organism>
<evidence type="ECO:0000256" key="1">
    <source>
        <dbReference type="ARBA" id="ARBA00023172"/>
    </source>
</evidence>
<dbReference type="GO" id="GO:0003677">
    <property type="term" value="F:DNA binding"/>
    <property type="evidence" value="ECO:0007669"/>
    <property type="project" value="InterPro"/>
</dbReference>